<evidence type="ECO:0000259" key="2">
    <source>
        <dbReference type="Pfam" id="PF22936"/>
    </source>
</evidence>
<organism evidence="3 4">
    <name type="scientific">Acer saccharum</name>
    <name type="common">Sugar maple</name>
    <dbReference type="NCBI Taxonomy" id="4024"/>
    <lineage>
        <taxon>Eukaryota</taxon>
        <taxon>Viridiplantae</taxon>
        <taxon>Streptophyta</taxon>
        <taxon>Embryophyta</taxon>
        <taxon>Tracheophyta</taxon>
        <taxon>Spermatophyta</taxon>
        <taxon>Magnoliopsida</taxon>
        <taxon>eudicotyledons</taxon>
        <taxon>Gunneridae</taxon>
        <taxon>Pentapetalae</taxon>
        <taxon>rosids</taxon>
        <taxon>malvids</taxon>
        <taxon>Sapindales</taxon>
        <taxon>Sapindaceae</taxon>
        <taxon>Hippocastanoideae</taxon>
        <taxon>Acereae</taxon>
        <taxon>Acer</taxon>
    </lineage>
</organism>
<feature type="domain" description="GAG-pre-integrase" evidence="1">
    <location>
        <begin position="149"/>
        <end position="194"/>
    </location>
</feature>
<comment type="caution">
    <text evidence="3">The sequence shown here is derived from an EMBL/GenBank/DDBJ whole genome shotgun (WGS) entry which is preliminary data.</text>
</comment>
<evidence type="ECO:0000313" key="4">
    <source>
        <dbReference type="Proteomes" id="UP001168877"/>
    </source>
</evidence>
<evidence type="ECO:0000313" key="3">
    <source>
        <dbReference type="EMBL" id="KAK0584459.1"/>
    </source>
</evidence>
<gene>
    <name evidence="3" type="ORF">LWI29_013591</name>
</gene>
<dbReference type="AlphaFoldDB" id="A0AA39S8R9"/>
<dbReference type="EMBL" id="JAUESC010000383">
    <property type="protein sequence ID" value="KAK0584459.1"/>
    <property type="molecule type" value="Genomic_DNA"/>
</dbReference>
<dbReference type="InterPro" id="IPR025724">
    <property type="entry name" value="GAG-pre-integrase_dom"/>
</dbReference>
<evidence type="ECO:0000259" key="1">
    <source>
        <dbReference type="Pfam" id="PF13976"/>
    </source>
</evidence>
<sequence>MLSTHLASSSKSNNELQPTNVASFTTGTYFSVTLIEVFSSPQYWIVDSGATRLICSIASAFTSLHHIKNSTITLPNHTRIPASLAGDVQINHHLILKDVLFVPTFKFNLLSVSALTSETKLTVQFLPDHFEIQEICSQMMIDRGKRVEDLYVLDAATLNSVSSTYVNNVSAQVWHNRLGHISFKRLDSLKSHLHYIVITVVQSISFISLHPDLEDNPPGQYEILISDHAPILHNDAIDVSPTTSPFDSHLGHPIERIPHDHNTHLRRSSRVPQPPSYLRDFHCSLVS</sequence>
<feature type="domain" description="Retrovirus-related Pol polyprotein from transposon TNT 1-94-like beta-barrel" evidence="2">
    <location>
        <begin position="44"/>
        <end position="118"/>
    </location>
</feature>
<proteinExistence type="predicted"/>
<name>A0AA39S8R9_ACESA</name>
<protein>
    <recommendedName>
        <fullName evidence="5">GAG-pre-integrase domain-containing protein</fullName>
    </recommendedName>
</protein>
<dbReference type="Proteomes" id="UP001168877">
    <property type="component" value="Unassembled WGS sequence"/>
</dbReference>
<keyword evidence="4" id="KW-1185">Reference proteome</keyword>
<reference evidence="3" key="1">
    <citation type="journal article" date="2022" name="Plant J.">
        <title>Strategies of tolerance reflected in two North American maple genomes.</title>
        <authorList>
            <person name="McEvoy S.L."/>
            <person name="Sezen U.U."/>
            <person name="Trouern-Trend A."/>
            <person name="McMahon S.M."/>
            <person name="Schaberg P.G."/>
            <person name="Yang J."/>
            <person name="Wegrzyn J.L."/>
            <person name="Swenson N.G."/>
        </authorList>
    </citation>
    <scope>NUCLEOTIDE SEQUENCE</scope>
    <source>
        <strain evidence="3">NS2018</strain>
    </source>
</reference>
<dbReference type="InterPro" id="IPR054722">
    <property type="entry name" value="PolX-like_BBD"/>
</dbReference>
<dbReference type="Pfam" id="PF22936">
    <property type="entry name" value="Pol_BBD"/>
    <property type="match status" value="1"/>
</dbReference>
<evidence type="ECO:0008006" key="5">
    <source>
        <dbReference type="Google" id="ProtNLM"/>
    </source>
</evidence>
<accession>A0AA39S8R9</accession>
<reference evidence="3" key="2">
    <citation type="submission" date="2023-06" db="EMBL/GenBank/DDBJ databases">
        <authorList>
            <person name="Swenson N.G."/>
            <person name="Wegrzyn J.L."/>
            <person name="Mcevoy S.L."/>
        </authorList>
    </citation>
    <scope>NUCLEOTIDE SEQUENCE</scope>
    <source>
        <strain evidence="3">NS2018</strain>
        <tissue evidence="3">Leaf</tissue>
    </source>
</reference>
<dbReference type="Pfam" id="PF13976">
    <property type="entry name" value="gag_pre-integrs"/>
    <property type="match status" value="1"/>
</dbReference>